<dbReference type="AlphaFoldDB" id="A0AAE9A1K6"/>
<proteinExistence type="predicted"/>
<evidence type="ECO:0000313" key="3">
    <source>
        <dbReference type="Proteomes" id="UP000827892"/>
    </source>
</evidence>
<gene>
    <name evidence="2" type="ORF">L3Y34_013413</name>
</gene>
<name>A0AAE9A1K6_CAEBR</name>
<evidence type="ECO:0000313" key="2">
    <source>
        <dbReference type="EMBL" id="ULT84724.1"/>
    </source>
</evidence>
<accession>A0AAE9A1K6</accession>
<keyword evidence="1" id="KW-0812">Transmembrane</keyword>
<keyword evidence="1" id="KW-1133">Transmembrane helix</keyword>
<sequence length="112" mass="12846">MLTTFRHSLVRVEDGRENKVDQGMDKLEKVQKEQAAQGLIVLRSQINKEVVFLTLIFIATIINVIMNSQIARINKKNNVTETLLKTLVRKLERKNAHQGKIITFQTDQTIST</sequence>
<keyword evidence="1" id="KW-0472">Membrane</keyword>
<organism evidence="2 3">
    <name type="scientific">Caenorhabditis briggsae</name>
    <dbReference type="NCBI Taxonomy" id="6238"/>
    <lineage>
        <taxon>Eukaryota</taxon>
        <taxon>Metazoa</taxon>
        <taxon>Ecdysozoa</taxon>
        <taxon>Nematoda</taxon>
        <taxon>Chromadorea</taxon>
        <taxon>Rhabditida</taxon>
        <taxon>Rhabditina</taxon>
        <taxon>Rhabditomorpha</taxon>
        <taxon>Rhabditoidea</taxon>
        <taxon>Rhabditidae</taxon>
        <taxon>Peloderinae</taxon>
        <taxon>Caenorhabditis</taxon>
    </lineage>
</organism>
<feature type="transmembrane region" description="Helical" evidence="1">
    <location>
        <begin position="50"/>
        <end position="66"/>
    </location>
</feature>
<dbReference type="EMBL" id="CP090896">
    <property type="protein sequence ID" value="ULT84724.1"/>
    <property type="molecule type" value="Genomic_DNA"/>
</dbReference>
<reference evidence="2 3" key="1">
    <citation type="submission" date="2022-05" db="EMBL/GenBank/DDBJ databases">
        <title>Chromosome-level reference genomes for two strains of Caenorhabditis briggsae: an improved platform for comparative genomics.</title>
        <authorList>
            <person name="Stevens L."/>
            <person name="Andersen E.C."/>
        </authorList>
    </citation>
    <scope>NUCLEOTIDE SEQUENCE [LARGE SCALE GENOMIC DNA]</scope>
    <source>
        <strain evidence="2">QX1410_ONT</strain>
        <tissue evidence="2">Whole-organism</tissue>
    </source>
</reference>
<dbReference type="Proteomes" id="UP000827892">
    <property type="component" value="Chromosome X"/>
</dbReference>
<protein>
    <submittedName>
        <fullName evidence="2">Uncharacterized protein</fullName>
    </submittedName>
</protein>
<evidence type="ECO:0000256" key="1">
    <source>
        <dbReference type="SAM" id="Phobius"/>
    </source>
</evidence>